<dbReference type="Pfam" id="PF00440">
    <property type="entry name" value="TetR_N"/>
    <property type="match status" value="1"/>
</dbReference>
<evidence type="ECO:0000256" key="1">
    <source>
        <dbReference type="ARBA" id="ARBA00023125"/>
    </source>
</evidence>
<protein>
    <submittedName>
        <fullName evidence="4">Transcriptional regulator, TetR family</fullName>
    </submittedName>
</protein>
<dbReference type="OrthoDB" id="277085at2"/>
<comment type="caution">
    <text evidence="4">The sequence shown here is derived from an EMBL/GenBank/DDBJ whole genome shotgun (WGS) entry which is preliminary data.</text>
</comment>
<organism evidence="4 5">
    <name type="scientific">Clostridium tyrobutyricum DIVETGP</name>
    <dbReference type="NCBI Taxonomy" id="1408889"/>
    <lineage>
        <taxon>Bacteria</taxon>
        <taxon>Bacillati</taxon>
        <taxon>Bacillota</taxon>
        <taxon>Clostridia</taxon>
        <taxon>Eubacteriales</taxon>
        <taxon>Clostridiaceae</taxon>
        <taxon>Clostridium</taxon>
    </lineage>
</organism>
<gene>
    <name evidence="4" type="ORF">CTDIVETGP_2159</name>
</gene>
<dbReference type="PROSITE" id="PS50977">
    <property type="entry name" value="HTH_TETR_2"/>
    <property type="match status" value="1"/>
</dbReference>
<keyword evidence="5" id="KW-1185">Reference proteome</keyword>
<reference evidence="4 5" key="1">
    <citation type="journal article" date="2015" name="Genome Announc.">
        <title>Draft Genome Sequence of Clostridium tyrobutyricum Strain DIVETGP, Isolated from Cow's Milk for Grana Padano Production.</title>
        <authorList>
            <person name="Soggiu A."/>
            <person name="Piras C."/>
            <person name="Gaiarsa S."/>
            <person name="Sassera D."/>
            <person name="Roncada P."/>
            <person name="Bendixen E."/>
            <person name="Brasca M."/>
            <person name="Bonizzi L."/>
        </authorList>
    </citation>
    <scope>NUCLEOTIDE SEQUENCE [LARGE SCALE GENOMIC DNA]</scope>
    <source>
        <strain evidence="4 5">DIVETGP</strain>
    </source>
</reference>
<dbReference type="EMBL" id="CBXI010000040">
    <property type="protein sequence ID" value="CDL92089.1"/>
    <property type="molecule type" value="Genomic_DNA"/>
</dbReference>
<sequence>MMKETNRNIRKRGNVLLESIYDATVKVIKEVGYANLTFQQIAKTAKTSRTVIYRRWSTKFDLIREIKEYKKSIVLDGELSDEIQKTESLREDLLQLLTLYQKVYMGVGPEIMSAFLFELSQNNDKIAEIKIIAKEKNIMIMKKLLEFAKERGDRIKKVSNETLVLPFDLIRIENVMWKSEIDESRLASLVDEILIPVFRE</sequence>
<dbReference type="GO" id="GO:0003677">
    <property type="term" value="F:DNA binding"/>
    <property type="evidence" value="ECO:0007669"/>
    <property type="project" value="UniProtKB-UniRule"/>
</dbReference>
<proteinExistence type="predicted"/>
<name>W6N9A3_CLOTY</name>
<keyword evidence="1 2" id="KW-0238">DNA-binding</keyword>
<dbReference type="AlphaFoldDB" id="W6N9A3"/>
<dbReference type="Gene3D" id="1.10.357.10">
    <property type="entry name" value="Tetracycline Repressor, domain 2"/>
    <property type="match status" value="1"/>
</dbReference>
<feature type="domain" description="HTH tetR-type" evidence="3">
    <location>
        <begin position="14"/>
        <end position="74"/>
    </location>
</feature>
<evidence type="ECO:0000256" key="2">
    <source>
        <dbReference type="PROSITE-ProRule" id="PRU00335"/>
    </source>
</evidence>
<dbReference type="RefSeq" id="WP_017895021.1">
    <property type="nucleotide sequence ID" value="NZ_CBXI010000040.1"/>
</dbReference>
<dbReference type="InterPro" id="IPR009057">
    <property type="entry name" value="Homeodomain-like_sf"/>
</dbReference>
<dbReference type="SUPFAM" id="SSF46689">
    <property type="entry name" value="Homeodomain-like"/>
    <property type="match status" value="1"/>
</dbReference>
<feature type="DNA-binding region" description="H-T-H motif" evidence="2">
    <location>
        <begin position="37"/>
        <end position="56"/>
    </location>
</feature>
<evidence type="ECO:0000313" key="5">
    <source>
        <dbReference type="Proteomes" id="UP000019482"/>
    </source>
</evidence>
<accession>W6N9A3</accession>
<evidence type="ECO:0000313" key="4">
    <source>
        <dbReference type="EMBL" id="CDL92089.1"/>
    </source>
</evidence>
<dbReference type="GeneID" id="29420711"/>
<evidence type="ECO:0000259" key="3">
    <source>
        <dbReference type="PROSITE" id="PS50977"/>
    </source>
</evidence>
<dbReference type="Proteomes" id="UP000019482">
    <property type="component" value="Unassembled WGS sequence"/>
</dbReference>
<dbReference type="InterPro" id="IPR001647">
    <property type="entry name" value="HTH_TetR"/>
</dbReference>